<evidence type="ECO:0000256" key="10">
    <source>
        <dbReference type="ARBA" id="ARBA00047785"/>
    </source>
</evidence>
<keyword evidence="4" id="KW-0443">Lipid metabolism</keyword>
<gene>
    <name evidence="11" type="ORF">HCUR_00618</name>
</gene>
<dbReference type="GO" id="GO:0006629">
    <property type="term" value="P:lipid metabolic process"/>
    <property type="evidence" value="ECO:0007669"/>
    <property type="project" value="UniProtKB-KW"/>
</dbReference>
<accession>A0A2S5R936</accession>
<dbReference type="PANTHER" id="PTHR37323:SF1">
    <property type="entry name" value="L-ORNITHINE N(ALPHA)-ACYLTRANSFERASE"/>
    <property type="match status" value="1"/>
</dbReference>
<evidence type="ECO:0000256" key="9">
    <source>
        <dbReference type="ARBA" id="ARBA00045724"/>
    </source>
</evidence>
<comment type="pathway">
    <text evidence="1">Lipid metabolism.</text>
</comment>
<proteinExistence type="inferred from homology"/>
<keyword evidence="3" id="KW-0808">Transferase</keyword>
<sequence length="247" mass="28218">MFCKGFFVSEPFIVRVTTLPEEIMKAQRLRYTVYYKELMNASPEGIDVDAFDEVCDHLVVEEVVSKRIVGTYRLISRETAQRCGAFYSQSEFNIQKLLNSKHNILELGRACVDRAYRSQGIIRLLWKGLADYIHRHNIRYLFGCGSFSGTIPEKYHHGFSYLHYAYMAPEYIRPEVLPANAALLEILAPEKIDITRAWNEIPALLRGYLQVGGWIGQGVFQDFGFSSLDVCVVVDTQRLVLGAYGAR</sequence>
<protein>
    <recommendedName>
        <fullName evidence="8">L-ornithine N(alpha)-acyltransferase</fullName>
        <ecNumber evidence="7">2.3.2.30</ecNumber>
    </recommendedName>
</protein>
<dbReference type="Gene3D" id="3.40.630.30">
    <property type="match status" value="1"/>
</dbReference>
<reference evidence="11 12" key="1">
    <citation type="submission" date="2017-11" db="EMBL/GenBank/DDBJ databases">
        <title>Comparative genomic analysis of Holospora spp., intranuclear symbionts of paramecia.</title>
        <authorList>
            <person name="Garushyants S.K."/>
            <person name="Beliavskaya A."/>
            <person name="Malko D.B."/>
            <person name="Logacheva M.D."/>
            <person name="Rautian M.S."/>
            <person name="Gelfand M.S."/>
        </authorList>
    </citation>
    <scope>NUCLEOTIDE SEQUENCE [LARGE SCALE GENOMIC DNA]</scope>
    <source>
        <strain evidence="12">02AZ16</strain>
    </source>
</reference>
<evidence type="ECO:0000256" key="5">
    <source>
        <dbReference type="ARBA" id="ARBA00023315"/>
    </source>
</evidence>
<evidence type="ECO:0000256" key="6">
    <source>
        <dbReference type="ARBA" id="ARBA00038095"/>
    </source>
</evidence>
<organism evidence="11 12">
    <name type="scientific">Holospora curviuscula</name>
    <dbReference type="NCBI Taxonomy" id="1082868"/>
    <lineage>
        <taxon>Bacteria</taxon>
        <taxon>Pseudomonadati</taxon>
        <taxon>Pseudomonadota</taxon>
        <taxon>Alphaproteobacteria</taxon>
        <taxon>Holosporales</taxon>
        <taxon>Holosporaceae</taxon>
        <taxon>Holospora</taxon>
    </lineage>
</organism>
<dbReference type="AlphaFoldDB" id="A0A2S5R936"/>
<evidence type="ECO:0000256" key="1">
    <source>
        <dbReference type="ARBA" id="ARBA00005189"/>
    </source>
</evidence>
<dbReference type="EC" id="2.3.2.30" evidence="7"/>
<evidence type="ECO:0000256" key="2">
    <source>
        <dbReference type="ARBA" id="ARBA00022516"/>
    </source>
</evidence>
<dbReference type="InterPro" id="IPR052351">
    <property type="entry name" value="Ornithine_N-alpha-AT"/>
</dbReference>
<keyword evidence="5" id="KW-0012">Acyltransferase</keyword>
<keyword evidence="2" id="KW-0444">Lipid biosynthesis</keyword>
<dbReference type="Pfam" id="PF13444">
    <property type="entry name" value="Acetyltransf_5"/>
    <property type="match status" value="1"/>
</dbReference>
<comment type="function">
    <text evidence="9">Catalyzes the first step in the biosynthesis of ornithine lipids, which are phosphorus-free membrane lipids. Catalyzes the 3-hydroxyacyl-acyl carrier protein-dependent acylation of ornithine to form lyso-ornithine lipid (LOL).</text>
</comment>
<evidence type="ECO:0000256" key="7">
    <source>
        <dbReference type="ARBA" id="ARBA00039058"/>
    </source>
</evidence>
<comment type="similarity">
    <text evidence="6">Belongs to the acetyltransferase family. OlsB subfamily.</text>
</comment>
<name>A0A2S5R936_9PROT</name>
<dbReference type="GO" id="GO:0043810">
    <property type="term" value="F:ornithine-acyl [acyl carrier protein] N-acyltransferase activity"/>
    <property type="evidence" value="ECO:0007669"/>
    <property type="project" value="UniProtKB-EC"/>
</dbReference>
<comment type="catalytic activity">
    <reaction evidence="10">
        <text>a (3R)-hydroxyacyl-[ACP] + L-ornithine = a lyso-ornithine lipid + holo-[ACP] + H(+)</text>
        <dbReference type="Rhea" id="RHEA:20633"/>
        <dbReference type="Rhea" id="RHEA-COMP:9685"/>
        <dbReference type="Rhea" id="RHEA-COMP:9945"/>
        <dbReference type="ChEBI" id="CHEBI:15378"/>
        <dbReference type="ChEBI" id="CHEBI:46911"/>
        <dbReference type="ChEBI" id="CHEBI:64479"/>
        <dbReference type="ChEBI" id="CHEBI:78827"/>
        <dbReference type="ChEBI" id="CHEBI:138482"/>
        <dbReference type="EC" id="2.3.2.30"/>
    </reaction>
    <physiologicalReaction direction="left-to-right" evidence="10">
        <dbReference type="Rhea" id="RHEA:20634"/>
    </physiologicalReaction>
</comment>
<dbReference type="InterPro" id="IPR016181">
    <property type="entry name" value="Acyl_CoA_acyltransferase"/>
</dbReference>
<dbReference type="PANTHER" id="PTHR37323">
    <property type="entry name" value="GCN5-RELATED N-ACETYLTRANSFERASE"/>
    <property type="match status" value="1"/>
</dbReference>
<dbReference type="OrthoDB" id="9787072at2"/>
<dbReference type="EMBL" id="PHHC01000080">
    <property type="protein sequence ID" value="PPE03841.1"/>
    <property type="molecule type" value="Genomic_DNA"/>
</dbReference>
<keyword evidence="12" id="KW-1185">Reference proteome</keyword>
<dbReference type="Proteomes" id="UP000239425">
    <property type="component" value="Unassembled WGS sequence"/>
</dbReference>
<evidence type="ECO:0000313" key="11">
    <source>
        <dbReference type="EMBL" id="PPE03841.1"/>
    </source>
</evidence>
<evidence type="ECO:0000256" key="4">
    <source>
        <dbReference type="ARBA" id="ARBA00023098"/>
    </source>
</evidence>
<comment type="caution">
    <text evidence="11">The sequence shown here is derived from an EMBL/GenBank/DDBJ whole genome shotgun (WGS) entry which is preliminary data.</text>
</comment>
<evidence type="ECO:0000256" key="8">
    <source>
        <dbReference type="ARBA" id="ARBA00039866"/>
    </source>
</evidence>
<evidence type="ECO:0000313" key="12">
    <source>
        <dbReference type="Proteomes" id="UP000239425"/>
    </source>
</evidence>
<evidence type="ECO:0000256" key="3">
    <source>
        <dbReference type="ARBA" id="ARBA00022679"/>
    </source>
</evidence>
<dbReference type="SUPFAM" id="SSF55729">
    <property type="entry name" value="Acyl-CoA N-acyltransferases (Nat)"/>
    <property type="match status" value="1"/>
</dbReference>